<dbReference type="PROSITE" id="PS51257">
    <property type="entry name" value="PROKAR_LIPOPROTEIN"/>
    <property type="match status" value="1"/>
</dbReference>
<sequence>MASRSVFVFTILLSLVLVSCRPTGSSNTAKKMMIRKACRKTNDFRFCVSTLLKSYQRSTAADPKALTRILAERALSKVDEASAYVEKVFYYHPDMVVKEYLALCLDDYAQAAQKLRQIGDTLASGGDYKEAPKLLREIASHATDCQEAFERKKSQSELNYRPPRPCPLSRQNKIIQLMAEAAAGLLA</sequence>
<dbReference type="SMART" id="SM00856">
    <property type="entry name" value="PMEI"/>
    <property type="match status" value="1"/>
</dbReference>
<dbReference type="CDD" id="cd15797">
    <property type="entry name" value="PMEI"/>
    <property type="match status" value="1"/>
</dbReference>
<dbReference type="Pfam" id="PF04043">
    <property type="entry name" value="PMEI"/>
    <property type="match status" value="1"/>
</dbReference>
<reference evidence="7" key="1">
    <citation type="submission" date="2025-08" db="UniProtKB">
        <authorList>
            <consortium name="RefSeq"/>
        </authorList>
    </citation>
    <scope>IDENTIFICATION</scope>
    <source>
        <tissue evidence="7">Young leaves</tissue>
    </source>
</reference>
<dbReference type="PANTHER" id="PTHR36710:SF18">
    <property type="entry name" value="PECTINESTERASE INHIBITOR 5-RELATED"/>
    <property type="match status" value="1"/>
</dbReference>
<protein>
    <submittedName>
        <fullName evidence="7">Cell wall / vacuolar inhibitor of fructosidase 2-like</fullName>
    </submittedName>
</protein>
<dbReference type="InterPro" id="IPR035513">
    <property type="entry name" value="Invertase/methylesterase_inhib"/>
</dbReference>
<dbReference type="AlphaFoldDB" id="A0A8B7CBU3"/>
<dbReference type="NCBIfam" id="TIGR01614">
    <property type="entry name" value="PME_inhib"/>
    <property type="match status" value="1"/>
</dbReference>
<dbReference type="OrthoDB" id="764172at2759"/>
<dbReference type="GO" id="GO:0046910">
    <property type="term" value="F:pectinesterase inhibitor activity"/>
    <property type="evidence" value="ECO:0007669"/>
    <property type="project" value="InterPro"/>
</dbReference>
<keyword evidence="2" id="KW-1015">Disulfide bond</keyword>
<evidence type="ECO:0000313" key="6">
    <source>
        <dbReference type="Proteomes" id="UP000228380"/>
    </source>
</evidence>
<dbReference type="KEGG" id="pda:103711457"/>
<evidence type="ECO:0000256" key="1">
    <source>
        <dbReference type="ARBA" id="ARBA00022729"/>
    </source>
</evidence>
<keyword evidence="6" id="KW-1185">Reference proteome</keyword>
<evidence type="ECO:0000259" key="5">
    <source>
        <dbReference type="SMART" id="SM00856"/>
    </source>
</evidence>
<dbReference type="GeneID" id="103711457"/>
<dbReference type="PANTHER" id="PTHR36710">
    <property type="entry name" value="PECTINESTERASE INHIBITOR-LIKE"/>
    <property type="match status" value="1"/>
</dbReference>
<organism evidence="6 7">
    <name type="scientific">Phoenix dactylifera</name>
    <name type="common">Date palm</name>
    <dbReference type="NCBI Taxonomy" id="42345"/>
    <lineage>
        <taxon>Eukaryota</taxon>
        <taxon>Viridiplantae</taxon>
        <taxon>Streptophyta</taxon>
        <taxon>Embryophyta</taxon>
        <taxon>Tracheophyta</taxon>
        <taxon>Spermatophyta</taxon>
        <taxon>Magnoliopsida</taxon>
        <taxon>Liliopsida</taxon>
        <taxon>Arecaceae</taxon>
        <taxon>Coryphoideae</taxon>
        <taxon>Phoeniceae</taxon>
        <taxon>Phoenix</taxon>
    </lineage>
</organism>
<evidence type="ECO:0000313" key="7">
    <source>
        <dbReference type="RefSeq" id="XP_008795817.2"/>
    </source>
</evidence>
<dbReference type="Gene3D" id="1.20.140.40">
    <property type="entry name" value="Invertase/pectin methylesterase inhibitor family protein"/>
    <property type="match status" value="1"/>
</dbReference>
<dbReference type="InterPro" id="IPR052421">
    <property type="entry name" value="PCW_Enzyme_Inhibitor"/>
</dbReference>
<dbReference type="SUPFAM" id="SSF101148">
    <property type="entry name" value="Plant invertase/pectin methylesterase inhibitor"/>
    <property type="match status" value="1"/>
</dbReference>
<proteinExistence type="inferred from homology"/>
<comment type="similarity">
    <text evidence="3">Belongs to the PMEI family.</text>
</comment>
<dbReference type="InterPro" id="IPR034086">
    <property type="entry name" value="PMEI_plant"/>
</dbReference>
<name>A0A8B7CBU3_PHODC</name>
<evidence type="ECO:0000256" key="4">
    <source>
        <dbReference type="SAM" id="SignalP"/>
    </source>
</evidence>
<feature type="signal peptide" evidence="4">
    <location>
        <begin position="1"/>
        <end position="20"/>
    </location>
</feature>
<dbReference type="RefSeq" id="XP_008795817.2">
    <property type="nucleotide sequence ID" value="XM_008797595.3"/>
</dbReference>
<keyword evidence="1 4" id="KW-0732">Signal</keyword>
<dbReference type="Proteomes" id="UP000228380">
    <property type="component" value="Unplaced"/>
</dbReference>
<gene>
    <name evidence="7" type="primary">LOC103711457</name>
</gene>
<accession>A0A8B7CBU3</accession>
<feature type="chain" id="PRO_5034294753" evidence="4">
    <location>
        <begin position="21"/>
        <end position="187"/>
    </location>
</feature>
<evidence type="ECO:0000256" key="3">
    <source>
        <dbReference type="ARBA" id="ARBA00038471"/>
    </source>
</evidence>
<evidence type="ECO:0000256" key="2">
    <source>
        <dbReference type="ARBA" id="ARBA00023157"/>
    </source>
</evidence>
<feature type="domain" description="Pectinesterase inhibitor" evidence="5">
    <location>
        <begin position="29"/>
        <end position="185"/>
    </location>
</feature>
<dbReference type="InterPro" id="IPR006501">
    <property type="entry name" value="Pectinesterase_inhib_dom"/>
</dbReference>